<organism evidence="1 3">
    <name type="scientific">Gossypium arboreum</name>
    <name type="common">Tree cotton</name>
    <name type="synonym">Gossypium nanking</name>
    <dbReference type="NCBI Taxonomy" id="29729"/>
    <lineage>
        <taxon>Eukaryota</taxon>
        <taxon>Viridiplantae</taxon>
        <taxon>Streptophyta</taxon>
        <taxon>Embryophyta</taxon>
        <taxon>Tracheophyta</taxon>
        <taxon>Spermatophyta</taxon>
        <taxon>Magnoliopsida</taxon>
        <taxon>eudicotyledons</taxon>
        <taxon>Gunneridae</taxon>
        <taxon>Pentapetalae</taxon>
        <taxon>rosids</taxon>
        <taxon>malvids</taxon>
        <taxon>Malvales</taxon>
        <taxon>Malvaceae</taxon>
        <taxon>Malvoideae</taxon>
        <taxon>Gossypium</taxon>
    </lineage>
</organism>
<dbReference type="EMBL" id="KN415634">
    <property type="protein sequence ID" value="KHG20407.1"/>
    <property type="molecule type" value="Genomic_DNA"/>
</dbReference>
<dbReference type="Proteomes" id="UP000032142">
    <property type="component" value="Unassembled WGS sequence"/>
</dbReference>
<sequence>MAGHRDKLQVHGKHYILHTLARRNPSTWLSQI</sequence>
<keyword evidence="3" id="KW-1185">Reference proteome</keyword>
<evidence type="ECO:0000313" key="1">
    <source>
        <dbReference type="EMBL" id="KHG20407.1"/>
    </source>
</evidence>
<evidence type="ECO:0000313" key="3">
    <source>
        <dbReference type="Proteomes" id="UP000032142"/>
    </source>
</evidence>
<evidence type="ECO:0000313" key="2">
    <source>
        <dbReference type="EMBL" id="KHG27327.1"/>
    </source>
</evidence>
<reference evidence="1" key="1">
    <citation type="submission" date="2014-09" db="EMBL/GenBank/DDBJ databases">
        <title>G. arboreum L. cv. AKA8401 A2 genome assembly version 1.0.</title>
        <authorList>
            <person name="Mudge J."/>
            <person name="Ramaraj T."/>
            <person name="Lindquist I.E."/>
            <person name="Bharti A.K."/>
            <person name="Sundararajan A."/>
            <person name="Cameron C.T."/>
            <person name="Woodward J.E."/>
            <person name="May G.D."/>
            <person name="Brubaker C."/>
            <person name="Broadhvest J."/>
            <person name="Wilkins T.A."/>
        </authorList>
    </citation>
    <scope>NUCLEOTIDE SEQUENCE</scope>
</reference>
<protein>
    <submittedName>
        <fullName evidence="1">Uncharacterized protein</fullName>
    </submittedName>
</protein>
<gene>
    <name evidence="2" type="ORF">F383_16364</name>
    <name evidence="1" type="ORF">F383_24690</name>
</gene>
<dbReference type="AlphaFoldDB" id="A0A0B0P697"/>
<proteinExistence type="predicted"/>
<dbReference type="EMBL" id="KN440707">
    <property type="protein sequence ID" value="KHG27327.1"/>
    <property type="molecule type" value="Genomic_DNA"/>
</dbReference>
<accession>A0A0B0P697</accession>
<reference evidence="3" key="2">
    <citation type="submission" date="2014-09" db="EMBL/GenBank/DDBJ databases">
        <authorList>
            <person name="Mudge J."/>
            <person name="Ramaraj T."/>
            <person name="Lindquist I.E."/>
            <person name="Bharti A.K."/>
            <person name="Sundararajan A."/>
            <person name="Cameron C.T."/>
            <person name="Woodward J.E."/>
            <person name="May G.D."/>
            <person name="Brubaker C."/>
            <person name="Broadhvest J."/>
            <person name="Wilkins T.A."/>
        </authorList>
    </citation>
    <scope>NUCLEOTIDE SEQUENCE</scope>
    <source>
        <strain evidence="3">cv. AKA8401</strain>
    </source>
</reference>
<name>A0A0B0P697_GOSAR</name>